<sequence length="37" mass="4478">MRNQIRFTLKSLVKKLISNHFKERLTRFNGTAMKRTI</sequence>
<dbReference type="Proteomes" id="UP000005436">
    <property type="component" value="Chromosome"/>
</dbReference>
<gene>
    <name evidence="1" type="ordered locus">BFO_2310</name>
</gene>
<proteinExistence type="predicted"/>
<reference evidence="2" key="1">
    <citation type="submission" date="2011-12" db="EMBL/GenBank/DDBJ databases">
        <title>Complete sequence of Tannerella forsythia ATCC 43037.</title>
        <authorList>
            <person name="Dewhirst F."/>
            <person name="Tanner A."/>
            <person name="Izard J."/>
            <person name="Brinkac L."/>
            <person name="Durkin A.S."/>
            <person name="Hostetler J."/>
            <person name="Shetty J."/>
            <person name="Torralba M."/>
            <person name="Gill S."/>
            <person name="Nelson K."/>
        </authorList>
    </citation>
    <scope>NUCLEOTIDE SEQUENCE [LARGE SCALE GENOMIC DNA]</scope>
    <source>
        <strain evidence="2">ATCC 43037 / JCM 10827 / CCUG 33226 / KCTC 5666 / FDC 338</strain>
    </source>
</reference>
<evidence type="ECO:0000313" key="2">
    <source>
        <dbReference type="Proteomes" id="UP000005436"/>
    </source>
</evidence>
<dbReference type="EMBL" id="CP003191">
    <property type="protein sequence ID" value="AEW19844.1"/>
    <property type="molecule type" value="Genomic_DNA"/>
</dbReference>
<dbReference type="KEGG" id="tfo:BFO_2310"/>
<accession>G8UJY6</accession>
<dbReference type="AlphaFoldDB" id="G8UJY6"/>
<dbReference type="PATRIC" id="fig|203275.8.peg.2090"/>
<protein>
    <submittedName>
        <fullName evidence="1">Uncharacterized protein</fullName>
    </submittedName>
</protein>
<keyword evidence="2" id="KW-1185">Reference proteome</keyword>
<organism evidence="1 2">
    <name type="scientific">Tannerella forsythia (strain ATCC 43037 / JCM 10827 / CCUG 21028 A / KCTC 5666 / FDC 338)</name>
    <name type="common">Bacteroides forsythus</name>
    <dbReference type="NCBI Taxonomy" id="203275"/>
    <lineage>
        <taxon>Bacteria</taxon>
        <taxon>Pseudomonadati</taxon>
        <taxon>Bacteroidota</taxon>
        <taxon>Bacteroidia</taxon>
        <taxon>Bacteroidales</taxon>
        <taxon>Tannerellaceae</taxon>
        <taxon>Tannerella</taxon>
    </lineage>
</organism>
<name>G8UJY6_TANFA</name>
<dbReference type="HOGENOM" id="CLU_3349687_0_0_10"/>
<evidence type="ECO:0000313" key="1">
    <source>
        <dbReference type="EMBL" id="AEW19844.1"/>
    </source>
</evidence>